<keyword evidence="3" id="KW-1185">Reference proteome</keyword>
<evidence type="ECO:0000256" key="1">
    <source>
        <dbReference type="SAM" id="MobiDB-lite"/>
    </source>
</evidence>
<organism evidence="2 3">
    <name type="scientific">Tetraparma gracilis</name>
    <dbReference type="NCBI Taxonomy" id="2962635"/>
    <lineage>
        <taxon>Eukaryota</taxon>
        <taxon>Sar</taxon>
        <taxon>Stramenopiles</taxon>
        <taxon>Ochrophyta</taxon>
        <taxon>Bolidophyceae</taxon>
        <taxon>Parmales</taxon>
        <taxon>Triparmaceae</taxon>
        <taxon>Tetraparma</taxon>
    </lineage>
</organism>
<proteinExistence type="predicted"/>
<dbReference type="InterPro" id="IPR012386">
    <property type="entry name" value="Cyclic-nucl_3Pdiesterase"/>
</dbReference>
<dbReference type="SUPFAM" id="SSF55144">
    <property type="entry name" value="LigT-like"/>
    <property type="match status" value="1"/>
</dbReference>
<reference evidence="2 3" key="1">
    <citation type="journal article" date="2023" name="Commun. Biol.">
        <title>Genome analysis of Parmales, the sister group of diatoms, reveals the evolutionary specialization of diatoms from phago-mixotrophs to photoautotrophs.</title>
        <authorList>
            <person name="Ban H."/>
            <person name="Sato S."/>
            <person name="Yoshikawa S."/>
            <person name="Yamada K."/>
            <person name="Nakamura Y."/>
            <person name="Ichinomiya M."/>
            <person name="Sato N."/>
            <person name="Blanc-Mathieu R."/>
            <person name="Endo H."/>
            <person name="Kuwata A."/>
            <person name="Ogata H."/>
        </authorList>
    </citation>
    <scope>NUCLEOTIDE SEQUENCE [LARGE SCALE GENOMIC DNA]</scope>
</reference>
<protein>
    <submittedName>
        <fullName evidence="2">Uncharacterized protein</fullName>
    </submittedName>
</protein>
<comment type="caution">
    <text evidence="2">The sequence shown here is derived from an EMBL/GenBank/DDBJ whole genome shotgun (WGS) entry which is preliminary data.</text>
</comment>
<dbReference type="Gene3D" id="3.90.1140.10">
    <property type="entry name" value="Cyclic phosphodiesterase"/>
    <property type="match status" value="1"/>
</dbReference>
<dbReference type="EMBL" id="BRYB01002430">
    <property type="protein sequence ID" value="GMI19341.1"/>
    <property type="molecule type" value="Genomic_DNA"/>
</dbReference>
<dbReference type="PANTHER" id="PTHR28141:SF1">
    <property type="entry name" value="2',3'-CYCLIC-NUCLEOTIDE 3'-PHOSPHODIESTERASE"/>
    <property type="match status" value="1"/>
</dbReference>
<evidence type="ECO:0000313" key="2">
    <source>
        <dbReference type="EMBL" id="GMI19341.1"/>
    </source>
</evidence>
<accession>A0ABQ6M4N6</accession>
<dbReference type="Pfam" id="PF07823">
    <property type="entry name" value="CPDase"/>
    <property type="match status" value="1"/>
</dbReference>
<feature type="compositionally biased region" description="Gly residues" evidence="1">
    <location>
        <begin position="373"/>
        <end position="386"/>
    </location>
</feature>
<name>A0ABQ6M4N6_9STRA</name>
<dbReference type="Proteomes" id="UP001165060">
    <property type="component" value="Unassembled WGS sequence"/>
</dbReference>
<feature type="region of interest" description="Disordered" evidence="1">
    <location>
        <begin position="369"/>
        <end position="398"/>
    </location>
</feature>
<sequence length="398" mass="42775">MATRRNTAILAPAPHRLSKQASAVLDLAAAAAEAAAEAAPPSLYSSPVFHGYSLWLCPAGEDLAALSSLIQGTARRCGTAGFVPHLTVLAGMNDAPLGELLEKMDAFERRMKHNFDDLYVPEMDISGLGGRDLFFQSVYAVPAMTPTLATVNRTAVSVFGREGNGCGYDAAWMPHLSLVYGDLGVADKARVMSDLAVSLVGHSFSFGSLQLWSTEGLHEDWRPVRVVDLPLERMHADEPGEGLGDRERQLRWASERKAILRADPRKAKPLRTVMMSKEGAQRARKSVHDLRPKMRSMLRGSAERRLSATAKGLKGDILESVEGWRDGGGERDGYRHPVIEVSKVYEYGKVQERGGGGRVVVGAVRHDEELAGAGAGGGGGGRGGRVSPGDQRKQIGSI</sequence>
<gene>
    <name evidence="2" type="ORF">TeGR_g5790</name>
</gene>
<dbReference type="InterPro" id="IPR009097">
    <property type="entry name" value="Cyclic_Pdiesterase"/>
</dbReference>
<dbReference type="PANTHER" id="PTHR28141">
    <property type="entry name" value="2',3'-CYCLIC-NUCLEOTIDE 3'-PHOSPHODIESTERASE"/>
    <property type="match status" value="1"/>
</dbReference>
<evidence type="ECO:0000313" key="3">
    <source>
        <dbReference type="Proteomes" id="UP001165060"/>
    </source>
</evidence>